<evidence type="ECO:0000256" key="1">
    <source>
        <dbReference type="ARBA" id="ARBA00006484"/>
    </source>
</evidence>
<sequence length="267" mass="27629">MQAMADRGWPWRQVLITGASSGLGRALALACTAPGVTLHLAGRDAARIGEVAEACIAAGAEARPRVVEVRDATSMAEWIGGAGRLDLVIANAGISAGTGGRAEPMAVSRAVFETNVTGVLNTVLPAIEAMAEQSPGADGVRGRVAVVASIAAFVAAPGAPAYCASKAAVQRWTEALDASERRRGIRLHAICPGYIRTPMTARNRFPMPLLMEAEDAARRTLSGIAAGRVRVAYPWPLYLAARLVGGLPPGLRAALLNPWPAKAADPG</sequence>
<evidence type="ECO:0000313" key="4">
    <source>
        <dbReference type="EMBL" id="MBC4014396.1"/>
    </source>
</evidence>
<dbReference type="SUPFAM" id="SSF51735">
    <property type="entry name" value="NAD(P)-binding Rossmann-fold domains"/>
    <property type="match status" value="1"/>
</dbReference>
<dbReference type="Pfam" id="PF00106">
    <property type="entry name" value="adh_short"/>
    <property type="match status" value="1"/>
</dbReference>
<dbReference type="InterPro" id="IPR036291">
    <property type="entry name" value="NAD(P)-bd_dom_sf"/>
</dbReference>
<gene>
    <name evidence="4" type="ORF">H7965_03585</name>
</gene>
<dbReference type="PANTHER" id="PTHR44196">
    <property type="entry name" value="DEHYDROGENASE/REDUCTASE SDR FAMILY MEMBER 7B"/>
    <property type="match status" value="1"/>
</dbReference>
<name>A0A9X0UCF9_9PROT</name>
<comment type="caution">
    <text evidence="4">The sequence shown here is derived from an EMBL/GenBank/DDBJ whole genome shotgun (WGS) entry which is preliminary data.</text>
</comment>
<dbReference type="PANTHER" id="PTHR44196:SF1">
    <property type="entry name" value="DEHYDROGENASE_REDUCTASE SDR FAMILY MEMBER 7B"/>
    <property type="match status" value="1"/>
</dbReference>
<proteinExistence type="inferred from homology"/>
<dbReference type="AlphaFoldDB" id="A0A9X0UCF9"/>
<dbReference type="PRINTS" id="PR00080">
    <property type="entry name" value="SDRFAMILY"/>
</dbReference>
<keyword evidence="5" id="KW-1185">Reference proteome</keyword>
<dbReference type="PRINTS" id="PR00081">
    <property type="entry name" value="GDHRDH"/>
</dbReference>
<organism evidence="4 5">
    <name type="scientific">Siccirubricoccus deserti</name>
    <dbReference type="NCBI Taxonomy" id="2013562"/>
    <lineage>
        <taxon>Bacteria</taxon>
        <taxon>Pseudomonadati</taxon>
        <taxon>Pseudomonadota</taxon>
        <taxon>Alphaproteobacteria</taxon>
        <taxon>Acetobacterales</taxon>
        <taxon>Roseomonadaceae</taxon>
        <taxon>Siccirubricoccus</taxon>
    </lineage>
</organism>
<protein>
    <submittedName>
        <fullName evidence="4">SDR family NAD(P)-dependent oxidoreductase</fullName>
    </submittedName>
</protein>
<evidence type="ECO:0000256" key="3">
    <source>
        <dbReference type="RuleBase" id="RU000363"/>
    </source>
</evidence>
<evidence type="ECO:0000256" key="2">
    <source>
        <dbReference type="ARBA" id="ARBA00023002"/>
    </source>
</evidence>
<reference evidence="4" key="1">
    <citation type="submission" date="2020-08" db="EMBL/GenBank/DDBJ databases">
        <authorList>
            <person name="Hu Y."/>
            <person name="Nguyen S.V."/>
            <person name="Li F."/>
            <person name="Fanning S."/>
        </authorList>
    </citation>
    <scope>NUCLEOTIDE SEQUENCE</scope>
    <source>
        <strain evidence="4">SYSU D8009</strain>
    </source>
</reference>
<keyword evidence="2" id="KW-0560">Oxidoreductase</keyword>
<dbReference type="InterPro" id="IPR002347">
    <property type="entry name" value="SDR_fam"/>
</dbReference>
<dbReference type="Gene3D" id="3.40.50.720">
    <property type="entry name" value="NAD(P)-binding Rossmann-like Domain"/>
    <property type="match status" value="1"/>
</dbReference>
<evidence type="ECO:0000313" key="5">
    <source>
        <dbReference type="Proteomes" id="UP000600101"/>
    </source>
</evidence>
<dbReference type="GO" id="GO:0016491">
    <property type="term" value="F:oxidoreductase activity"/>
    <property type="evidence" value="ECO:0007669"/>
    <property type="project" value="UniProtKB-KW"/>
</dbReference>
<accession>A0A9X0UCF9</accession>
<dbReference type="EMBL" id="JACOMF010000003">
    <property type="protein sequence ID" value="MBC4014396.1"/>
    <property type="molecule type" value="Genomic_DNA"/>
</dbReference>
<comment type="similarity">
    <text evidence="1 3">Belongs to the short-chain dehydrogenases/reductases (SDR) family.</text>
</comment>
<dbReference type="Proteomes" id="UP000600101">
    <property type="component" value="Unassembled WGS sequence"/>
</dbReference>
<dbReference type="GO" id="GO:0016020">
    <property type="term" value="C:membrane"/>
    <property type="evidence" value="ECO:0007669"/>
    <property type="project" value="TreeGrafter"/>
</dbReference>